<dbReference type="GeneID" id="20249422"/>
<accession>V4A9C8</accession>
<dbReference type="HOGENOM" id="CLU_032352_0_0_1"/>
<evidence type="ECO:0000313" key="2">
    <source>
        <dbReference type="EMBL" id="ESO89881.1"/>
    </source>
</evidence>
<evidence type="ECO:0000313" key="3">
    <source>
        <dbReference type="Proteomes" id="UP000030746"/>
    </source>
</evidence>
<keyword evidence="1" id="KW-1133">Transmembrane helix</keyword>
<organism evidence="2 3">
    <name type="scientific">Lottia gigantea</name>
    <name type="common">Giant owl limpet</name>
    <dbReference type="NCBI Taxonomy" id="225164"/>
    <lineage>
        <taxon>Eukaryota</taxon>
        <taxon>Metazoa</taxon>
        <taxon>Spiralia</taxon>
        <taxon>Lophotrochozoa</taxon>
        <taxon>Mollusca</taxon>
        <taxon>Gastropoda</taxon>
        <taxon>Patellogastropoda</taxon>
        <taxon>Lottioidea</taxon>
        <taxon>Lottiidae</taxon>
        <taxon>Lottia</taxon>
    </lineage>
</organism>
<dbReference type="SUPFAM" id="SSF54197">
    <property type="entry name" value="HIT-like"/>
    <property type="match status" value="1"/>
</dbReference>
<dbReference type="RefSeq" id="XP_009059356.1">
    <property type="nucleotide sequence ID" value="XM_009061108.1"/>
</dbReference>
<keyword evidence="3" id="KW-1185">Reference proteome</keyword>
<keyword evidence="1" id="KW-0812">Transmembrane</keyword>
<evidence type="ECO:0000256" key="1">
    <source>
        <dbReference type="SAM" id="Phobius"/>
    </source>
</evidence>
<dbReference type="OrthoDB" id="5945460at2759"/>
<dbReference type="KEGG" id="lgi:LOTGIDRAFT_234020"/>
<feature type="transmembrane region" description="Helical" evidence="1">
    <location>
        <begin position="32"/>
        <end position="48"/>
    </location>
</feature>
<dbReference type="InterPro" id="IPR036265">
    <property type="entry name" value="HIT-like_sf"/>
</dbReference>
<dbReference type="PANTHER" id="PTHR34714">
    <property type="entry name" value="EGF-LIKE DOMAIN-CONTAINING PROTEIN"/>
    <property type="match status" value="1"/>
</dbReference>
<proteinExistence type="predicted"/>
<dbReference type="CTD" id="20249422"/>
<dbReference type="OMA" id="FFMWNCL"/>
<dbReference type="Proteomes" id="UP000030746">
    <property type="component" value="Unassembled WGS sequence"/>
</dbReference>
<dbReference type="AlphaFoldDB" id="V4A9C8"/>
<dbReference type="PANTHER" id="PTHR34714:SF3">
    <property type="match status" value="1"/>
</dbReference>
<gene>
    <name evidence="2" type="ORF">LOTGIDRAFT_234020</name>
</gene>
<dbReference type="EMBL" id="KB202518">
    <property type="protein sequence ID" value="ESO89881.1"/>
    <property type="molecule type" value="Genomic_DNA"/>
</dbReference>
<reference evidence="2 3" key="1">
    <citation type="journal article" date="2013" name="Nature">
        <title>Insights into bilaterian evolution from three spiralian genomes.</title>
        <authorList>
            <person name="Simakov O."/>
            <person name="Marletaz F."/>
            <person name="Cho S.J."/>
            <person name="Edsinger-Gonzales E."/>
            <person name="Havlak P."/>
            <person name="Hellsten U."/>
            <person name="Kuo D.H."/>
            <person name="Larsson T."/>
            <person name="Lv J."/>
            <person name="Arendt D."/>
            <person name="Savage R."/>
            <person name="Osoegawa K."/>
            <person name="de Jong P."/>
            <person name="Grimwood J."/>
            <person name="Chapman J.A."/>
            <person name="Shapiro H."/>
            <person name="Aerts A."/>
            <person name="Otillar R.P."/>
            <person name="Terry A.Y."/>
            <person name="Boore J.L."/>
            <person name="Grigoriev I.V."/>
            <person name="Lindberg D.R."/>
            <person name="Seaver E.C."/>
            <person name="Weisblat D.A."/>
            <person name="Putnam N.H."/>
            <person name="Rokhsar D.S."/>
        </authorList>
    </citation>
    <scope>NUCLEOTIDE SEQUENCE [LARGE SCALE GENOMIC DNA]</scope>
</reference>
<protein>
    <submittedName>
        <fullName evidence="2">Uncharacterized protein</fullName>
    </submittedName>
</protein>
<keyword evidence="1" id="KW-0472">Membrane</keyword>
<name>V4A9C8_LOTGI</name>
<sequence>MSEMYSGVTYFRGYKTEFIFKNMIIMQLNKKVAVVGGVLFVLILIVLFKKSSIFSFHHESELKWMSLSATNEYTQDWTQQRCLKDRVEFRIKNLAVIQDQWKLSTDSSCVQLYQKFSTIYFIEKTPAPLVLPESFQVKVRKWLKNNEELFKEVYKQEVTQVVNEWTKENTIFNPLREKRPISKPTEPEKTYVKRLVEETAKNCDFCNYKEFTAADVFGRLESKYSFSASNAFKLGKYHELFALKTHDPHNWNLTQFMDMMNLTLKWFDAAHRDDSSFNCPEVIWDILPRAGASQVHPHMHGLLGKTRYHGETDKLKQAAIEYERKTGSDYFTDLINVHSALGLVVHHKDAVALANLTPKKDHEVIIIARKPTLAFYKMIYFVMRAYIDDLEKLATSMGIGLPPLDGSSSLPAFARIVTRGAVAEIRSDISSLELFSAVNVNIDPFKVIQVVKQSIEKRS</sequence>